<dbReference type="InterPro" id="IPR008271">
    <property type="entry name" value="Ser/Thr_kinase_AS"/>
</dbReference>
<dbReference type="InterPro" id="IPR013320">
    <property type="entry name" value="ConA-like_dom_sf"/>
</dbReference>
<feature type="domain" description="Protein kinase" evidence="7">
    <location>
        <begin position="364"/>
        <end position="667"/>
    </location>
</feature>
<dbReference type="PROSITE" id="PS50011">
    <property type="entry name" value="PROTEIN_KINASE_DOM"/>
    <property type="match status" value="1"/>
</dbReference>
<evidence type="ECO:0000256" key="6">
    <source>
        <dbReference type="SAM" id="SignalP"/>
    </source>
</evidence>
<keyword evidence="4 5" id="KW-0067">ATP-binding</keyword>
<protein>
    <submittedName>
        <fullName evidence="8">Predicted protein</fullName>
    </submittedName>
</protein>
<dbReference type="PROSITE" id="PS00108">
    <property type="entry name" value="PROTEIN_KINASE_ST"/>
    <property type="match status" value="1"/>
</dbReference>
<dbReference type="SUPFAM" id="SSF49899">
    <property type="entry name" value="Concanavalin A-like lectins/glucanases"/>
    <property type="match status" value="1"/>
</dbReference>
<reference evidence="8" key="1">
    <citation type="journal article" date="2011" name="Plant Physiol.">
        <title>Comprehensive sequence analysis of 24,783 barley full-length cDNAs derived from 12 clone libraries.</title>
        <authorList>
            <person name="Matsumoto T."/>
            <person name="Tanaka T."/>
            <person name="Sakai H."/>
            <person name="Amano N."/>
            <person name="Kanamori H."/>
            <person name="Kurita K."/>
            <person name="Kikuta A."/>
            <person name="Kamiya K."/>
            <person name="Yamamoto M."/>
            <person name="Ikawa H."/>
            <person name="Fujii N."/>
            <person name="Hori K."/>
            <person name="Itoh T."/>
            <person name="Sato K."/>
        </authorList>
    </citation>
    <scope>NUCLEOTIDE SEQUENCE</scope>
    <source>
        <tissue evidence="8">Shoot and root</tissue>
    </source>
</reference>
<dbReference type="InterPro" id="IPR000719">
    <property type="entry name" value="Prot_kinase_dom"/>
</dbReference>
<evidence type="ECO:0000256" key="4">
    <source>
        <dbReference type="ARBA" id="ARBA00022840"/>
    </source>
</evidence>
<name>F2DWK8_HORVV</name>
<feature type="chain" id="PRO_5003281543" evidence="6">
    <location>
        <begin position="24"/>
        <end position="755"/>
    </location>
</feature>
<proteinExistence type="evidence at transcript level"/>
<evidence type="ECO:0000256" key="1">
    <source>
        <dbReference type="ARBA" id="ARBA00022679"/>
    </source>
</evidence>
<evidence type="ECO:0000259" key="7">
    <source>
        <dbReference type="PROSITE" id="PS50011"/>
    </source>
</evidence>
<accession>F2DWK8</accession>
<dbReference type="GO" id="GO:0004672">
    <property type="term" value="F:protein kinase activity"/>
    <property type="evidence" value="ECO:0007669"/>
    <property type="project" value="InterPro"/>
</dbReference>
<keyword evidence="3" id="KW-0418">Kinase</keyword>
<dbReference type="InterPro" id="IPR011009">
    <property type="entry name" value="Kinase-like_dom_sf"/>
</dbReference>
<feature type="signal peptide" evidence="6">
    <location>
        <begin position="1"/>
        <end position="23"/>
    </location>
</feature>
<feature type="binding site" evidence="5">
    <location>
        <position position="399"/>
    </location>
    <ligand>
        <name>ATP</name>
        <dbReference type="ChEBI" id="CHEBI:30616"/>
    </ligand>
</feature>
<keyword evidence="1" id="KW-0808">Transferase</keyword>
<dbReference type="Gene3D" id="1.10.510.10">
    <property type="entry name" value="Transferase(Phosphotransferase) domain 1"/>
    <property type="match status" value="1"/>
</dbReference>
<keyword evidence="2 5" id="KW-0547">Nucleotide-binding</keyword>
<evidence type="ECO:0000313" key="8">
    <source>
        <dbReference type="EMBL" id="BAJ99479.1"/>
    </source>
</evidence>
<keyword evidence="6" id="KW-0732">Signal</keyword>
<evidence type="ECO:0000256" key="3">
    <source>
        <dbReference type="ARBA" id="ARBA00022777"/>
    </source>
</evidence>
<dbReference type="AlphaFoldDB" id="F2DWK8"/>
<dbReference type="PANTHER" id="PTHR27007">
    <property type="match status" value="1"/>
</dbReference>
<organism evidence="8">
    <name type="scientific">Hordeum vulgare subsp. vulgare</name>
    <name type="common">Domesticated barley</name>
    <dbReference type="NCBI Taxonomy" id="112509"/>
    <lineage>
        <taxon>Eukaryota</taxon>
        <taxon>Viridiplantae</taxon>
        <taxon>Streptophyta</taxon>
        <taxon>Embryophyta</taxon>
        <taxon>Tracheophyta</taxon>
        <taxon>Spermatophyta</taxon>
        <taxon>Magnoliopsida</taxon>
        <taxon>Liliopsida</taxon>
        <taxon>Poales</taxon>
        <taxon>Poaceae</taxon>
        <taxon>BOP clade</taxon>
        <taxon>Pooideae</taxon>
        <taxon>Triticodae</taxon>
        <taxon>Triticeae</taxon>
        <taxon>Hordeinae</taxon>
        <taxon>Hordeum</taxon>
    </lineage>
</organism>
<dbReference type="InterPro" id="IPR050528">
    <property type="entry name" value="L-type_Lectin-RKs"/>
</dbReference>
<dbReference type="Gene3D" id="2.60.120.200">
    <property type="match status" value="1"/>
</dbReference>
<evidence type="ECO:0000256" key="5">
    <source>
        <dbReference type="PROSITE-ProRule" id="PRU10141"/>
    </source>
</evidence>
<dbReference type="GO" id="GO:0005524">
    <property type="term" value="F:ATP binding"/>
    <property type="evidence" value="ECO:0007669"/>
    <property type="project" value="UniProtKB-UniRule"/>
</dbReference>
<dbReference type="Pfam" id="PF00069">
    <property type="entry name" value="Pkinase"/>
    <property type="match status" value="1"/>
</dbReference>
<sequence length="755" mass="82634">MAIQLVPCLLLLSITSSSSHAKAQPCECECPDNNSDHDRARSNYTTDRAGFQNQLIDKDTGVLHDSSAFPQKTGVLCTIDRWIQLWQKRPDGGVDEASFSVTIEYQPVHSQYGTNHAYRGIAFLILPRDALGHLEADNSALAKQLVASDSIGTLNLSNDTSRNASVSSSSVSVKIGSAVLKTARYSVRIMGVDITIDPGPVADAASSNYSVWIDYDRVGRSLAVYVDAVGKPKPDNTIAEVRFLSISSGNVGVSSSPGVYFGILSTMEQAFDSGIRWAATIEDLPYYYTDNGGGFLSRKVTILSSVLGSVAATAVIAVSVACYFNSRYRRWHSDLDQLARSMERLPGVPTKVDFADIKKATGNFHETMKLGGGGFGTVYMCTLPAAASKTERPMEVAVKRFTRDVRNHCYDDFLAEVSIINRLRHKNIVPLIGWSYNKGEPLLVFEFMKNGSLDQHLFPRGGNSSSTGQRYTGVTIRQWATRYEIIRDIATGLHYVHHEYEPMVLHRDIKASNVMLDLSFCARLGDFGLACTVAIDRNSATGIAGTWGYIAPEYAVCGKATRQTDIYALGVLILEVVTGQRALANQVVDDDDVHITDRVWRFHQEGRLLECLDPVLIVASSPDNEEYLDDGGDAERLLLLGLACSSPNPKDRPTMAEVVRVITKSALPPVVPLMKPRFVWPPPEWVALGGDDSVGTSMQSLNISMGSITERPSQFSLGQPKIVSRTYDVRERELEHSVSVTAASALGSGETRRRV</sequence>
<evidence type="ECO:0000256" key="2">
    <source>
        <dbReference type="ARBA" id="ARBA00022741"/>
    </source>
</evidence>
<dbReference type="PROSITE" id="PS00107">
    <property type="entry name" value="PROTEIN_KINASE_ATP"/>
    <property type="match status" value="1"/>
</dbReference>
<dbReference type="SUPFAM" id="SSF56112">
    <property type="entry name" value="Protein kinase-like (PK-like)"/>
    <property type="match status" value="1"/>
</dbReference>
<dbReference type="InterPro" id="IPR017441">
    <property type="entry name" value="Protein_kinase_ATP_BS"/>
</dbReference>
<dbReference type="Gene3D" id="3.30.200.20">
    <property type="entry name" value="Phosphorylase Kinase, domain 1"/>
    <property type="match status" value="1"/>
</dbReference>
<dbReference type="FunFam" id="1.10.510.10:FF:000444">
    <property type="entry name" value="probable L-type lectin-domain containing receptor kinase S.5"/>
    <property type="match status" value="1"/>
</dbReference>
<dbReference type="SMART" id="SM00220">
    <property type="entry name" value="S_TKc"/>
    <property type="match status" value="1"/>
</dbReference>
<dbReference type="EMBL" id="AK368276">
    <property type="protein sequence ID" value="BAJ99479.1"/>
    <property type="molecule type" value="mRNA"/>
</dbReference>